<evidence type="ECO:0000313" key="1">
    <source>
        <dbReference type="EMBL" id="QJA96763.1"/>
    </source>
</evidence>
<accession>A0A6M3LQ42</accession>
<evidence type="ECO:0008006" key="2">
    <source>
        <dbReference type="Google" id="ProtNLM"/>
    </source>
</evidence>
<organism evidence="1">
    <name type="scientific">viral metagenome</name>
    <dbReference type="NCBI Taxonomy" id="1070528"/>
    <lineage>
        <taxon>unclassified sequences</taxon>
        <taxon>metagenomes</taxon>
        <taxon>organismal metagenomes</taxon>
    </lineage>
</organism>
<sequence length="63" mass="7190">MSTFTATRNGITIMVYMLSLNNWAYQAERGNMYARGTVKASNRNEAFDRAMDVVRLELAAPWN</sequence>
<reference evidence="1" key="1">
    <citation type="submission" date="2020-03" db="EMBL/GenBank/DDBJ databases">
        <title>The deep terrestrial virosphere.</title>
        <authorList>
            <person name="Holmfeldt K."/>
            <person name="Nilsson E."/>
            <person name="Simone D."/>
            <person name="Lopez-Fernandez M."/>
            <person name="Wu X."/>
            <person name="de Brujin I."/>
            <person name="Lundin D."/>
            <person name="Andersson A."/>
            <person name="Bertilsson S."/>
            <person name="Dopson M."/>
        </authorList>
    </citation>
    <scope>NUCLEOTIDE SEQUENCE</scope>
    <source>
        <strain evidence="1">MM415B07464</strain>
    </source>
</reference>
<protein>
    <recommendedName>
        <fullName evidence="2">DRBM domain-containing protein</fullName>
    </recommendedName>
</protein>
<gene>
    <name evidence="1" type="ORF">MM415B07464_0004</name>
</gene>
<dbReference type="EMBL" id="MT143431">
    <property type="protein sequence ID" value="QJA96763.1"/>
    <property type="molecule type" value="Genomic_DNA"/>
</dbReference>
<proteinExistence type="predicted"/>
<dbReference type="AlphaFoldDB" id="A0A6M3LQ42"/>
<name>A0A6M3LQ42_9ZZZZ</name>